<feature type="disulfide bond" evidence="18">
    <location>
        <begin position="30"/>
        <end position="37"/>
    </location>
</feature>
<dbReference type="PIRSF" id="PIRSF037299">
    <property type="entry name" value="Glycosidase_CRH1_prd"/>
    <property type="match status" value="1"/>
</dbReference>
<evidence type="ECO:0000259" key="21">
    <source>
        <dbReference type="PROSITE" id="PS51762"/>
    </source>
</evidence>
<sequence length="432" mass="44784">MKVSSGSMASLAVALFSGSALVGAQTFTECNPTVKSCPANPAFGGTGKFSFLQSSDRFDVVGGLPTYGPDGALLAVVKQGDNPTLVSKFYIMFGYVEFVIKVAPGRGIVSSAVLLSDTLDEIDWEWLGGNNAQVQTNYFGKNQQGTFNRGAFHSNAGNHDGYNSYAIDWSKDRILWLINGMVVRTLTAAEAGASYPQTPMQIKAGVWAGGDPSNPPGTIEWAGGETDYKAGPYVMGLKSITVTDYSTGSEYRYSDKSGTWQSIEAVGGKVNGNGTPGTGPQVESSAPPAEATRPPTTKGMPHVPPSEYPWVPRPTTTTPSNTLNTKSAPSITTYPGLPSDWIVTDSGRAKPPSMASRTSQSPSQSSLSSSVSSSAGGPESSSSSSGSRIITATRSSSPTGTVAPQAGAAIGNFRIPYGIAGVCGLIGALTLL</sequence>
<dbReference type="EC" id="3.2.-.-" evidence="16"/>
<dbReference type="SUPFAM" id="SSF49899">
    <property type="entry name" value="Concanavalin A-like lectins/glucanases"/>
    <property type="match status" value="1"/>
</dbReference>
<evidence type="ECO:0000256" key="14">
    <source>
        <dbReference type="ARBA" id="ARBA00023316"/>
    </source>
</evidence>
<dbReference type="AlphaFoldDB" id="A0A1D2J705"/>
<keyword evidence="13" id="KW-0326">Glycosidase</keyword>
<reference evidence="22 23" key="1">
    <citation type="submission" date="2016-06" db="EMBL/GenBank/DDBJ databases">
        <authorList>
            <person name="Kjaerup R.B."/>
            <person name="Dalgaard T.S."/>
            <person name="Juul-Madsen H.R."/>
        </authorList>
    </citation>
    <scope>NUCLEOTIDE SEQUENCE [LARGE SCALE GENOMIC DNA]</scope>
    <source>
        <strain evidence="22 23">Pb300</strain>
    </source>
</reference>
<feature type="domain" description="GH16" evidence="21">
    <location>
        <begin position="33"/>
        <end position="237"/>
    </location>
</feature>
<evidence type="ECO:0000256" key="8">
    <source>
        <dbReference type="ARBA" id="ARBA00022801"/>
    </source>
</evidence>
<keyword evidence="4" id="KW-0336">GPI-anchor</keyword>
<evidence type="ECO:0000256" key="16">
    <source>
        <dbReference type="PIRNR" id="PIRNR037299"/>
    </source>
</evidence>
<dbReference type="InterPro" id="IPR050546">
    <property type="entry name" value="Glycosyl_Hydrlase_16"/>
</dbReference>
<dbReference type="PROSITE" id="PS51762">
    <property type="entry name" value="GH16_2"/>
    <property type="match status" value="1"/>
</dbReference>
<organism evidence="22 23">
    <name type="scientific">Paracoccidioides brasiliensis</name>
    <dbReference type="NCBI Taxonomy" id="121759"/>
    <lineage>
        <taxon>Eukaryota</taxon>
        <taxon>Fungi</taxon>
        <taxon>Dikarya</taxon>
        <taxon>Ascomycota</taxon>
        <taxon>Pezizomycotina</taxon>
        <taxon>Eurotiomycetes</taxon>
        <taxon>Eurotiomycetidae</taxon>
        <taxon>Onygenales</taxon>
        <taxon>Ajellomycetaceae</taxon>
        <taxon>Paracoccidioides</taxon>
    </lineage>
</organism>
<evidence type="ECO:0000256" key="1">
    <source>
        <dbReference type="ARBA" id="ARBA00000822"/>
    </source>
</evidence>
<dbReference type="Gene3D" id="2.60.120.200">
    <property type="match status" value="1"/>
</dbReference>
<dbReference type="Proteomes" id="UP000242814">
    <property type="component" value="Unassembled WGS sequence"/>
</dbReference>
<evidence type="ECO:0000256" key="3">
    <source>
        <dbReference type="ARBA" id="ARBA00004589"/>
    </source>
</evidence>
<dbReference type="GO" id="GO:0009277">
    <property type="term" value="C:fungal-type cell wall"/>
    <property type="evidence" value="ECO:0007669"/>
    <property type="project" value="TreeGrafter"/>
</dbReference>
<keyword evidence="11" id="KW-0325">Glycoprotein</keyword>
<feature type="compositionally biased region" description="Low complexity" evidence="19">
    <location>
        <begin position="286"/>
        <end position="297"/>
    </location>
</feature>
<evidence type="ECO:0000256" key="5">
    <source>
        <dbReference type="ARBA" id="ARBA00022676"/>
    </source>
</evidence>
<dbReference type="InterPro" id="IPR013320">
    <property type="entry name" value="ConA-like_dom_sf"/>
</dbReference>
<dbReference type="PANTHER" id="PTHR10963:SF68">
    <property type="entry name" value="GLYCOSIDASE CRH1-RELATED"/>
    <property type="match status" value="1"/>
</dbReference>
<dbReference type="PANTHER" id="PTHR10963">
    <property type="entry name" value="GLYCOSYL HYDROLASE-RELATED"/>
    <property type="match status" value="1"/>
</dbReference>
<evidence type="ECO:0000256" key="19">
    <source>
        <dbReference type="SAM" id="MobiDB-lite"/>
    </source>
</evidence>
<dbReference type="InterPro" id="IPR000757">
    <property type="entry name" value="Beta-glucanase-like"/>
</dbReference>
<comment type="similarity">
    <text evidence="15">Belongs to the glycosyl hydrolase 16 family. CRH1 subfamily.</text>
</comment>
<keyword evidence="14" id="KW-0961">Cell wall biogenesis/degradation</keyword>
<feature type="region of interest" description="Disordered" evidence="19">
    <location>
        <begin position="266"/>
        <end position="402"/>
    </location>
</feature>
<gene>
    <name evidence="22" type="ORF">ACO22_06587</name>
</gene>
<keyword evidence="8 16" id="KW-0378">Hydrolase</keyword>
<comment type="caution">
    <text evidence="22">The sequence shown here is derived from an EMBL/GenBank/DDBJ whole genome shotgun (WGS) entry which is preliminary data.</text>
</comment>
<dbReference type="Pfam" id="PF00722">
    <property type="entry name" value="Glyco_hydro_16"/>
    <property type="match status" value="1"/>
</dbReference>
<keyword evidence="12" id="KW-0449">Lipoprotein</keyword>
<accession>A0A1D2J705</accession>
<proteinExistence type="inferred from homology"/>
<feature type="signal peptide" evidence="20">
    <location>
        <begin position="1"/>
        <end position="24"/>
    </location>
</feature>
<evidence type="ECO:0000256" key="12">
    <source>
        <dbReference type="ARBA" id="ARBA00023288"/>
    </source>
</evidence>
<evidence type="ECO:0000256" key="18">
    <source>
        <dbReference type="PIRSR" id="PIRSR037299-2"/>
    </source>
</evidence>
<dbReference type="GO" id="GO:0016757">
    <property type="term" value="F:glycosyltransferase activity"/>
    <property type="evidence" value="ECO:0007669"/>
    <property type="project" value="UniProtKB-KW"/>
</dbReference>
<evidence type="ECO:0000256" key="7">
    <source>
        <dbReference type="ARBA" id="ARBA00022729"/>
    </source>
</evidence>
<dbReference type="GO" id="GO:0008843">
    <property type="term" value="F:endochitinase activity"/>
    <property type="evidence" value="ECO:0007669"/>
    <property type="project" value="UniProtKB-EC"/>
</dbReference>
<evidence type="ECO:0000256" key="6">
    <source>
        <dbReference type="ARBA" id="ARBA00022679"/>
    </source>
</evidence>
<comment type="catalytic activity">
    <reaction evidence="1">
        <text>Random endo-hydrolysis of N-acetyl-beta-D-glucosaminide (1-&gt;4)-beta-linkages in chitin and chitodextrins.</text>
        <dbReference type="EC" id="3.2.1.14"/>
    </reaction>
</comment>
<evidence type="ECO:0000256" key="15">
    <source>
        <dbReference type="ARBA" id="ARBA00038074"/>
    </source>
</evidence>
<evidence type="ECO:0000256" key="17">
    <source>
        <dbReference type="PIRSR" id="PIRSR037299-1"/>
    </source>
</evidence>
<dbReference type="VEuPathDB" id="FungiDB:PABG_01714"/>
<feature type="compositionally biased region" description="Low complexity" evidence="19">
    <location>
        <begin position="352"/>
        <end position="397"/>
    </location>
</feature>
<evidence type="ECO:0000256" key="13">
    <source>
        <dbReference type="ARBA" id="ARBA00023295"/>
    </source>
</evidence>
<dbReference type="InterPro" id="IPR017168">
    <property type="entry name" value="CHR-like"/>
</dbReference>
<evidence type="ECO:0000313" key="22">
    <source>
        <dbReference type="EMBL" id="ODH14402.1"/>
    </source>
</evidence>
<feature type="active site" description="Nucleophile" evidence="17">
    <location>
        <position position="121"/>
    </location>
</feature>
<evidence type="ECO:0000256" key="9">
    <source>
        <dbReference type="ARBA" id="ARBA00023136"/>
    </source>
</evidence>
<dbReference type="CDD" id="cd02183">
    <property type="entry name" value="GH16_fungal_CRH1_transglycosylase"/>
    <property type="match status" value="1"/>
</dbReference>
<dbReference type="GO" id="GO:0098552">
    <property type="term" value="C:side of membrane"/>
    <property type="evidence" value="ECO:0007669"/>
    <property type="project" value="UniProtKB-KW"/>
</dbReference>
<dbReference type="GO" id="GO:0031505">
    <property type="term" value="P:fungal-type cell wall organization"/>
    <property type="evidence" value="ECO:0007669"/>
    <property type="project" value="TreeGrafter"/>
</dbReference>
<dbReference type="EMBL" id="LZYO01000366">
    <property type="protein sequence ID" value="ODH14402.1"/>
    <property type="molecule type" value="Genomic_DNA"/>
</dbReference>
<keyword evidence="10 18" id="KW-1015">Disulfide bond</keyword>
<evidence type="ECO:0000256" key="11">
    <source>
        <dbReference type="ARBA" id="ARBA00023180"/>
    </source>
</evidence>
<keyword evidence="7 20" id="KW-0732">Signal</keyword>
<keyword evidence="5" id="KW-0328">Glycosyltransferase</keyword>
<name>A0A1D2J705_PARBR</name>
<evidence type="ECO:0000256" key="2">
    <source>
        <dbReference type="ARBA" id="ARBA00004196"/>
    </source>
</evidence>
<evidence type="ECO:0000256" key="10">
    <source>
        <dbReference type="ARBA" id="ARBA00023157"/>
    </source>
</evidence>
<keyword evidence="9 16" id="KW-0472">Membrane</keyword>
<evidence type="ECO:0000313" key="23">
    <source>
        <dbReference type="Proteomes" id="UP000242814"/>
    </source>
</evidence>
<feature type="chain" id="PRO_5008902277" description="Crh-like protein" evidence="20">
    <location>
        <begin position="25"/>
        <end position="432"/>
    </location>
</feature>
<protein>
    <recommendedName>
        <fullName evidence="16">Crh-like protein</fullName>
        <ecNumber evidence="16">3.2.-.-</ecNumber>
    </recommendedName>
</protein>
<dbReference type="VEuPathDB" id="FungiDB:PADG_03691"/>
<evidence type="ECO:0000256" key="4">
    <source>
        <dbReference type="ARBA" id="ARBA00022622"/>
    </source>
</evidence>
<keyword evidence="6" id="KW-0808">Transferase</keyword>
<evidence type="ECO:0000256" key="20">
    <source>
        <dbReference type="SAM" id="SignalP"/>
    </source>
</evidence>
<comment type="subcellular location">
    <subcellularLocation>
        <location evidence="2">Cell envelope</location>
    </subcellularLocation>
    <subcellularLocation>
        <location evidence="3">Membrane</location>
        <topology evidence="3">Lipid-anchor</topology>
        <topology evidence="3">GPI-anchor</topology>
    </subcellularLocation>
</comment>
<feature type="active site" description="Proton donor" evidence="17">
    <location>
        <position position="125"/>
    </location>
</feature>
<dbReference type="GO" id="GO:0005975">
    <property type="term" value="P:carbohydrate metabolic process"/>
    <property type="evidence" value="ECO:0007669"/>
    <property type="project" value="InterPro"/>
</dbReference>
<feature type="compositionally biased region" description="Low complexity" evidence="19">
    <location>
        <begin position="314"/>
        <end position="325"/>
    </location>
</feature>